<sequence>MIEYLIGGDIGGTKTLLQAVQLKEGNARVCCERRYASRAYPSFSDVLREFLNDAASLGIESIPASACLAVAGPIAKQEVALTNLPWVMNAAAIAREFSIPKVKLINDFAAVALSVEILSASDLETLQAGKPYAAGMRVALGAGTGMGGAWLVWQNGRYIALPSEAGHIDFAPADELQARLLQYLRKIFGHVSVERVLSGPGLTNIFNFLQADLSGTADLLTQVHLEADGAAQVADLAFNHKHPIAAKAMDLFAEVYGAYAGNLALAGLCRNGVYVAGGIAPKIIAKLREGGFMKAFRDKGRFSSLMGEIPVHVMMNPKAGLLGAAQEAQRMLVEND</sequence>
<dbReference type="Gene3D" id="3.30.420.40">
    <property type="match status" value="1"/>
</dbReference>
<dbReference type="GO" id="GO:0006096">
    <property type="term" value="P:glycolytic process"/>
    <property type="evidence" value="ECO:0007669"/>
    <property type="project" value="UniProtKB-UniRule"/>
</dbReference>
<comment type="catalytic activity">
    <reaction evidence="3">
        <text>D-glucose + ATP = D-glucose 6-phosphate + ADP + H(+)</text>
        <dbReference type="Rhea" id="RHEA:17825"/>
        <dbReference type="ChEBI" id="CHEBI:4167"/>
        <dbReference type="ChEBI" id="CHEBI:15378"/>
        <dbReference type="ChEBI" id="CHEBI:30616"/>
        <dbReference type="ChEBI" id="CHEBI:61548"/>
        <dbReference type="ChEBI" id="CHEBI:456216"/>
        <dbReference type="EC" id="2.7.1.2"/>
    </reaction>
</comment>
<keyword evidence="3" id="KW-0067">ATP-binding</keyword>
<proteinExistence type="inferred from homology"/>
<evidence type="ECO:0000313" key="5">
    <source>
        <dbReference type="EMBL" id="SFN98302.1"/>
    </source>
</evidence>
<accession>A0A1I5DGH2</accession>
<dbReference type="CDD" id="cd24008">
    <property type="entry name" value="ASKHA_NBD_GLK"/>
    <property type="match status" value="1"/>
</dbReference>
<reference evidence="6" key="1">
    <citation type="submission" date="2016-10" db="EMBL/GenBank/DDBJ databases">
        <authorList>
            <person name="Varghese N."/>
        </authorList>
    </citation>
    <scope>NUCLEOTIDE SEQUENCE [LARGE SCALE GENOMIC DNA]</scope>
    <source>
        <strain evidence="6">Nsp8</strain>
    </source>
</reference>
<dbReference type="GO" id="GO:0004340">
    <property type="term" value="F:glucokinase activity"/>
    <property type="evidence" value="ECO:0007669"/>
    <property type="project" value="UniProtKB-UniRule"/>
</dbReference>
<keyword evidence="3" id="KW-0547">Nucleotide-binding</keyword>
<dbReference type="AlphaFoldDB" id="A0A1I5DGH2"/>
<dbReference type="RefSeq" id="WP_074797550.1">
    <property type="nucleotide sequence ID" value="NZ_FOVJ01000005.1"/>
</dbReference>
<dbReference type="Gene3D" id="3.40.367.20">
    <property type="match status" value="1"/>
</dbReference>
<protein>
    <recommendedName>
        <fullName evidence="3">Glucokinase</fullName>
        <ecNumber evidence="3">2.7.1.2</ecNumber>
    </recommendedName>
    <alternativeName>
        <fullName evidence="3">Glucose kinase</fullName>
    </alternativeName>
</protein>
<dbReference type="NCBIfam" id="TIGR00749">
    <property type="entry name" value="glk"/>
    <property type="match status" value="1"/>
</dbReference>
<dbReference type="GO" id="GO:0005737">
    <property type="term" value="C:cytoplasm"/>
    <property type="evidence" value="ECO:0007669"/>
    <property type="project" value="UniProtKB-SubCell"/>
</dbReference>
<dbReference type="Pfam" id="PF02685">
    <property type="entry name" value="Glucokinase"/>
    <property type="match status" value="1"/>
</dbReference>
<dbReference type="EC" id="2.7.1.2" evidence="3"/>
<dbReference type="PANTHER" id="PTHR47363:SF1">
    <property type="entry name" value="GLUCOKINASE"/>
    <property type="match status" value="1"/>
</dbReference>
<keyword evidence="1 3" id="KW-0808">Transferase</keyword>
<dbReference type="PANTHER" id="PTHR47363">
    <property type="entry name" value="GLUCOKINASE"/>
    <property type="match status" value="1"/>
</dbReference>
<name>A0A1I5DGH2_9PROT</name>
<evidence type="ECO:0000256" key="4">
    <source>
        <dbReference type="RuleBase" id="RU004046"/>
    </source>
</evidence>
<dbReference type="Proteomes" id="UP000183107">
    <property type="component" value="Unassembled WGS sequence"/>
</dbReference>
<evidence type="ECO:0000313" key="6">
    <source>
        <dbReference type="Proteomes" id="UP000183107"/>
    </source>
</evidence>
<keyword evidence="2 3" id="KW-0418">Kinase</keyword>
<dbReference type="OrthoDB" id="257751at2"/>
<organism evidence="5 6">
    <name type="scientific">Nitrosospira briensis</name>
    <dbReference type="NCBI Taxonomy" id="35799"/>
    <lineage>
        <taxon>Bacteria</taxon>
        <taxon>Pseudomonadati</taxon>
        <taxon>Pseudomonadota</taxon>
        <taxon>Betaproteobacteria</taxon>
        <taxon>Nitrosomonadales</taxon>
        <taxon>Nitrosomonadaceae</taxon>
        <taxon>Nitrosospira</taxon>
    </lineage>
</organism>
<comment type="similarity">
    <text evidence="3 4">Belongs to the bacterial glucokinase family.</text>
</comment>
<dbReference type="SUPFAM" id="SSF53067">
    <property type="entry name" value="Actin-like ATPase domain"/>
    <property type="match status" value="1"/>
</dbReference>
<evidence type="ECO:0000256" key="2">
    <source>
        <dbReference type="ARBA" id="ARBA00022777"/>
    </source>
</evidence>
<feature type="binding site" evidence="3">
    <location>
        <begin position="8"/>
        <end position="13"/>
    </location>
    <ligand>
        <name>ATP</name>
        <dbReference type="ChEBI" id="CHEBI:30616"/>
    </ligand>
</feature>
<keyword evidence="6" id="KW-1185">Reference proteome</keyword>
<dbReference type="HAMAP" id="MF_00524">
    <property type="entry name" value="Glucokinase"/>
    <property type="match status" value="1"/>
</dbReference>
<dbReference type="GO" id="GO:0005536">
    <property type="term" value="F:D-glucose binding"/>
    <property type="evidence" value="ECO:0007669"/>
    <property type="project" value="InterPro"/>
</dbReference>
<keyword evidence="3" id="KW-0324">Glycolysis</keyword>
<keyword evidence="3" id="KW-0963">Cytoplasm</keyword>
<dbReference type="InterPro" id="IPR003836">
    <property type="entry name" value="Glucokinase"/>
</dbReference>
<evidence type="ECO:0000256" key="1">
    <source>
        <dbReference type="ARBA" id="ARBA00022679"/>
    </source>
</evidence>
<gene>
    <name evidence="3" type="primary">glk</name>
    <name evidence="5" type="ORF">SAMN05216386_2325</name>
</gene>
<dbReference type="GO" id="GO:0005524">
    <property type="term" value="F:ATP binding"/>
    <property type="evidence" value="ECO:0007669"/>
    <property type="project" value="UniProtKB-UniRule"/>
</dbReference>
<dbReference type="EMBL" id="FOVJ01000005">
    <property type="protein sequence ID" value="SFN98302.1"/>
    <property type="molecule type" value="Genomic_DNA"/>
</dbReference>
<comment type="subcellular location">
    <subcellularLocation>
        <location evidence="3">Cytoplasm</location>
    </subcellularLocation>
</comment>
<evidence type="ECO:0000256" key="3">
    <source>
        <dbReference type="HAMAP-Rule" id="MF_00524"/>
    </source>
</evidence>
<dbReference type="InterPro" id="IPR043129">
    <property type="entry name" value="ATPase_NBD"/>
</dbReference>